<feature type="domain" description="ATP-grasp" evidence="14">
    <location>
        <begin position="112"/>
        <end position="312"/>
    </location>
</feature>
<feature type="binding site" evidence="12">
    <location>
        <position position="281"/>
    </location>
    <ligand>
        <name>Mg(2+)</name>
        <dbReference type="ChEBI" id="CHEBI:18420"/>
        <label>2</label>
    </ligand>
</feature>
<keyword evidence="8 10" id="KW-0573">Peptidoglycan synthesis</keyword>
<keyword evidence="12" id="KW-0464">Manganese</keyword>
<feature type="binding site" evidence="12">
    <location>
        <position position="267"/>
    </location>
    <ligand>
        <name>Mg(2+)</name>
        <dbReference type="ChEBI" id="CHEBI:18420"/>
        <label>1</label>
    </ligand>
</feature>
<dbReference type="InterPro" id="IPR005905">
    <property type="entry name" value="D_ala_D_ala"/>
</dbReference>
<evidence type="ECO:0000313" key="15">
    <source>
        <dbReference type="EMBL" id="HIS83383.1"/>
    </source>
</evidence>
<dbReference type="PANTHER" id="PTHR23132">
    <property type="entry name" value="D-ALANINE--D-ALANINE LIGASE"/>
    <property type="match status" value="1"/>
</dbReference>
<dbReference type="NCBIfam" id="TIGR01205">
    <property type="entry name" value="D_ala_D_alaTIGR"/>
    <property type="match status" value="1"/>
</dbReference>
<dbReference type="InterPro" id="IPR013815">
    <property type="entry name" value="ATP_grasp_subdomain_1"/>
</dbReference>
<keyword evidence="12" id="KW-0460">Magnesium</keyword>
<feature type="active site" evidence="11">
    <location>
        <position position="290"/>
    </location>
</feature>
<reference evidence="15" key="2">
    <citation type="journal article" date="2021" name="PeerJ">
        <title>Extensive microbial diversity within the chicken gut microbiome revealed by metagenomics and culture.</title>
        <authorList>
            <person name="Gilroy R."/>
            <person name="Ravi A."/>
            <person name="Getino M."/>
            <person name="Pursley I."/>
            <person name="Horton D.L."/>
            <person name="Alikhan N.F."/>
            <person name="Baker D."/>
            <person name="Gharbi K."/>
            <person name="Hall N."/>
            <person name="Watson M."/>
            <person name="Adriaenssens E.M."/>
            <person name="Foster-Nyarko E."/>
            <person name="Jarju S."/>
            <person name="Secka A."/>
            <person name="Antonio M."/>
            <person name="Oren A."/>
            <person name="Chaudhuri R.R."/>
            <person name="La Ragione R."/>
            <person name="Hildebrand F."/>
            <person name="Pallen M.J."/>
        </authorList>
    </citation>
    <scope>NUCLEOTIDE SEQUENCE</scope>
    <source>
        <strain evidence="15">CHK152-2994</strain>
    </source>
</reference>
<evidence type="ECO:0000256" key="10">
    <source>
        <dbReference type="HAMAP-Rule" id="MF_00047"/>
    </source>
</evidence>
<dbReference type="PROSITE" id="PS00843">
    <property type="entry name" value="DALA_DALA_LIGASE_1"/>
    <property type="match status" value="1"/>
</dbReference>
<evidence type="ECO:0000256" key="9">
    <source>
        <dbReference type="ARBA" id="ARBA00023316"/>
    </source>
</evidence>
<evidence type="ECO:0000256" key="6">
    <source>
        <dbReference type="ARBA" id="ARBA00022840"/>
    </source>
</evidence>
<dbReference type="PANTHER" id="PTHR23132:SF23">
    <property type="entry name" value="D-ALANINE--D-ALANINE LIGASE B"/>
    <property type="match status" value="1"/>
</dbReference>
<dbReference type="Gene3D" id="3.30.1490.20">
    <property type="entry name" value="ATP-grasp fold, A domain"/>
    <property type="match status" value="1"/>
</dbReference>
<comment type="pathway">
    <text evidence="10">Cell wall biogenesis; peptidoglycan biosynthesis.</text>
</comment>
<dbReference type="InterPro" id="IPR011095">
    <property type="entry name" value="Dala_Dala_lig_C"/>
</dbReference>
<evidence type="ECO:0000259" key="14">
    <source>
        <dbReference type="PROSITE" id="PS50975"/>
    </source>
</evidence>
<keyword evidence="9 10" id="KW-0961">Cell wall biogenesis/degradation</keyword>
<protein>
    <recommendedName>
        <fullName evidence="10">D-alanine--D-alanine ligase</fullName>
        <ecNumber evidence="10">6.3.2.4</ecNumber>
    </recommendedName>
    <alternativeName>
        <fullName evidence="10">D-Ala-D-Ala ligase</fullName>
    </alternativeName>
    <alternativeName>
        <fullName evidence="10">D-alanylalanine synthetase</fullName>
    </alternativeName>
</protein>
<comment type="similarity">
    <text evidence="2 10">Belongs to the D-alanine--D-alanine ligase family.</text>
</comment>
<reference evidence="15" key="1">
    <citation type="submission" date="2020-10" db="EMBL/GenBank/DDBJ databases">
        <authorList>
            <person name="Gilroy R."/>
        </authorList>
    </citation>
    <scope>NUCLEOTIDE SEQUENCE</scope>
    <source>
        <strain evidence="15">CHK152-2994</strain>
    </source>
</reference>
<dbReference type="Gene3D" id="3.40.50.20">
    <property type="match status" value="1"/>
</dbReference>
<dbReference type="InterPro" id="IPR000291">
    <property type="entry name" value="D-Ala_lig_Van_CS"/>
</dbReference>
<evidence type="ECO:0000256" key="11">
    <source>
        <dbReference type="PIRSR" id="PIRSR039102-1"/>
    </source>
</evidence>
<dbReference type="NCBIfam" id="NF002378">
    <property type="entry name" value="PRK01372.1"/>
    <property type="match status" value="1"/>
</dbReference>
<proteinExistence type="inferred from homology"/>
<dbReference type="GO" id="GO:0005737">
    <property type="term" value="C:cytoplasm"/>
    <property type="evidence" value="ECO:0007669"/>
    <property type="project" value="UniProtKB-SubCell"/>
</dbReference>
<keyword evidence="3 10" id="KW-0963">Cytoplasm</keyword>
<feature type="active site" evidence="11">
    <location>
        <position position="154"/>
    </location>
</feature>
<evidence type="ECO:0000256" key="1">
    <source>
        <dbReference type="ARBA" id="ARBA00004496"/>
    </source>
</evidence>
<dbReference type="GO" id="GO:0008360">
    <property type="term" value="P:regulation of cell shape"/>
    <property type="evidence" value="ECO:0007669"/>
    <property type="project" value="UniProtKB-KW"/>
</dbReference>
<dbReference type="InterPro" id="IPR011127">
    <property type="entry name" value="Dala_Dala_lig_N"/>
</dbReference>
<dbReference type="InterPro" id="IPR011761">
    <property type="entry name" value="ATP-grasp"/>
</dbReference>
<dbReference type="Proteomes" id="UP000824139">
    <property type="component" value="Unassembled WGS sequence"/>
</dbReference>
<keyword evidence="12" id="KW-0479">Metal-binding</keyword>
<dbReference type="GO" id="GO:0008716">
    <property type="term" value="F:D-alanine-D-alanine ligase activity"/>
    <property type="evidence" value="ECO:0007669"/>
    <property type="project" value="UniProtKB-UniRule"/>
</dbReference>
<name>A0A9D1FWS1_9BACT</name>
<feature type="binding site" evidence="12">
    <location>
        <position position="279"/>
    </location>
    <ligand>
        <name>Mg(2+)</name>
        <dbReference type="ChEBI" id="CHEBI:18420"/>
        <label>1</label>
    </ligand>
</feature>
<evidence type="ECO:0000256" key="7">
    <source>
        <dbReference type="ARBA" id="ARBA00022960"/>
    </source>
</evidence>
<dbReference type="SUPFAM" id="SSF56059">
    <property type="entry name" value="Glutathione synthetase ATP-binding domain-like"/>
    <property type="match status" value="1"/>
</dbReference>
<evidence type="ECO:0000256" key="13">
    <source>
        <dbReference type="PROSITE-ProRule" id="PRU00409"/>
    </source>
</evidence>
<dbReference type="GO" id="GO:0005524">
    <property type="term" value="F:ATP binding"/>
    <property type="evidence" value="ECO:0007669"/>
    <property type="project" value="UniProtKB-UniRule"/>
</dbReference>
<dbReference type="EC" id="6.3.2.4" evidence="10"/>
<dbReference type="GO" id="GO:0046872">
    <property type="term" value="F:metal ion binding"/>
    <property type="evidence" value="ECO:0007669"/>
    <property type="project" value="UniProtKB-KW"/>
</dbReference>
<evidence type="ECO:0000256" key="4">
    <source>
        <dbReference type="ARBA" id="ARBA00022598"/>
    </source>
</evidence>
<evidence type="ECO:0000256" key="5">
    <source>
        <dbReference type="ARBA" id="ARBA00022741"/>
    </source>
</evidence>
<keyword evidence="5 13" id="KW-0547">Nucleotide-binding</keyword>
<organism evidence="15 16">
    <name type="scientific">Candidatus Scatenecus faecavium</name>
    <dbReference type="NCBI Taxonomy" id="2840915"/>
    <lineage>
        <taxon>Bacteria</taxon>
        <taxon>Candidatus Scatenecus</taxon>
    </lineage>
</organism>
<evidence type="ECO:0000256" key="3">
    <source>
        <dbReference type="ARBA" id="ARBA00022490"/>
    </source>
</evidence>
<dbReference type="GO" id="GO:0071555">
    <property type="term" value="P:cell wall organization"/>
    <property type="evidence" value="ECO:0007669"/>
    <property type="project" value="UniProtKB-KW"/>
</dbReference>
<feature type="binding site" evidence="12">
    <location>
        <position position="279"/>
    </location>
    <ligand>
        <name>Mg(2+)</name>
        <dbReference type="ChEBI" id="CHEBI:18420"/>
        <label>2</label>
    </ligand>
</feature>
<dbReference type="PROSITE" id="PS50975">
    <property type="entry name" value="ATP_GRASP"/>
    <property type="match status" value="1"/>
</dbReference>
<evidence type="ECO:0000256" key="12">
    <source>
        <dbReference type="PIRSR" id="PIRSR039102-3"/>
    </source>
</evidence>
<feature type="active site" evidence="11">
    <location>
        <position position="24"/>
    </location>
</feature>
<comment type="cofactor">
    <cofactor evidence="12">
        <name>Mg(2+)</name>
        <dbReference type="ChEBI" id="CHEBI:18420"/>
    </cofactor>
    <cofactor evidence="12">
        <name>Mn(2+)</name>
        <dbReference type="ChEBI" id="CHEBI:29035"/>
    </cofactor>
    <text evidence="12">Binds 2 magnesium or manganese ions per subunit.</text>
</comment>
<evidence type="ECO:0000256" key="2">
    <source>
        <dbReference type="ARBA" id="ARBA00010871"/>
    </source>
</evidence>
<dbReference type="GO" id="GO:0009252">
    <property type="term" value="P:peptidoglycan biosynthetic process"/>
    <property type="evidence" value="ECO:0007669"/>
    <property type="project" value="UniProtKB-UniRule"/>
</dbReference>
<dbReference type="InterPro" id="IPR016185">
    <property type="entry name" value="PreATP-grasp_dom_sf"/>
</dbReference>
<accession>A0A9D1FWS1</accession>
<keyword evidence="4 10" id="KW-0436">Ligase</keyword>
<dbReference type="Gene3D" id="3.30.470.20">
    <property type="entry name" value="ATP-grasp fold, B domain"/>
    <property type="match status" value="1"/>
</dbReference>
<comment type="catalytic activity">
    <reaction evidence="10">
        <text>2 D-alanine + ATP = D-alanyl-D-alanine + ADP + phosphate + H(+)</text>
        <dbReference type="Rhea" id="RHEA:11224"/>
        <dbReference type="ChEBI" id="CHEBI:15378"/>
        <dbReference type="ChEBI" id="CHEBI:30616"/>
        <dbReference type="ChEBI" id="CHEBI:43474"/>
        <dbReference type="ChEBI" id="CHEBI:57416"/>
        <dbReference type="ChEBI" id="CHEBI:57822"/>
        <dbReference type="ChEBI" id="CHEBI:456216"/>
        <dbReference type="EC" id="6.3.2.4"/>
    </reaction>
</comment>
<keyword evidence="6 13" id="KW-0067">ATP-binding</keyword>
<comment type="caution">
    <text evidence="15">The sequence shown here is derived from an EMBL/GenBank/DDBJ whole genome shotgun (WGS) entry which is preliminary data.</text>
</comment>
<dbReference type="PROSITE" id="PS00844">
    <property type="entry name" value="DALA_DALA_LIGASE_2"/>
    <property type="match status" value="1"/>
</dbReference>
<dbReference type="Pfam" id="PF01820">
    <property type="entry name" value="Dala_Dala_lig_N"/>
    <property type="match status" value="1"/>
</dbReference>
<dbReference type="PIRSF" id="PIRSF039102">
    <property type="entry name" value="Ddl/VanB"/>
    <property type="match status" value="1"/>
</dbReference>
<comment type="function">
    <text evidence="10">Cell wall formation.</text>
</comment>
<evidence type="ECO:0000256" key="8">
    <source>
        <dbReference type="ARBA" id="ARBA00022984"/>
    </source>
</evidence>
<dbReference type="Pfam" id="PF07478">
    <property type="entry name" value="Dala_Dala_lig_C"/>
    <property type="match status" value="1"/>
</dbReference>
<dbReference type="EMBL" id="DVJO01000158">
    <property type="protein sequence ID" value="HIS83383.1"/>
    <property type="molecule type" value="Genomic_DNA"/>
</dbReference>
<dbReference type="AlphaFoldDB" id="A0A9D1FWS1"/>
<dbReference type="SUPFAM" id="SSF52440">
    <property type="entry name" value="PreATP-grasp domain"/>
    <property type="match status" value="1"/>
</dbReference>
<dbReference type="HAMAP" id="MF_00047">
    <property type="entry name" value="Dala_Dala_lig"/>
    <property type="match status" value="1"/>
</dbReference>
<comment type="subcellular location">
    <subcellularLocation>
        <location evidence="1 10">Cytoplasm</location>
    </subcellularLocation>
</comment>
<sequence length="318" mass="35056">MQKVENDINKNAKIAVLCGGLSTEKEISIRSGKGCFEALQRLGYKNAEMVVVDEDIALKLKNGKYDYAFNALHGKFGEDGCIQGILEILHLPYTGCGVMASSLCMNKEFTKRILSTNPDIIMAKSAFVQKGDDIFEKTKDLTYPLFVKPVSEGSSFGMTKVDRKEDLKVAYDLAVKYNSDVLIEEFIDGFFITVGVLTDAKTGKNFATEILEIRPKTEWYDFEAKYTSGMSEFICPSSLSKDVSDKVKEISVKAFETAGCSGVSRVDFMMKDDIPYLLEINTSPGMTATSDLPAQAKAMGISYDELVQIILNSAGLNK</sequence>
<evidence type="ECO:0000313" key="16">
    <source>
        <dbReference type="Proteomes" id="UP000824139"/>
    </source>
</evidence>
<keyword evidence="7 10" id="KW-0133">Cell shape</keyword>
<gene>
    <name evidence="10" type="primary">ddl</name>
    <name evidence="15" type="ORF">IAD41_07245</name>
</gene>